<dbReference type="GO" id="GO:0004040">
    <property type="term" value="F:amidase activity"/>
    <property type="evidence" value="ECO:0007669"/>
    <property type="project" value="InterPro"/>
</dbReference>
<dbReference type="Gene3D" id="1.10.530.10">
    <property type="match status" value="1"/>
</dbReference>
<dbReference type="Pfam" id="PF01832">
    <property type="entry name" value="Glucosaminidase"/>
    <property type="match status" value="1"/>
</dbReference>
<dbReference type="RefSeq" id="WP_160624163.1">
    <property type="nucleotide sequence ID" value="NZ_WUUQ01000001.1"/>
</dbReference>
<dbReference type="AlphaFoldDB" id="A0A6N8U804"/>
<reference evidence="2 3" key="2">
    <citation type="submission" date="2020-01" db="EMBL/GenBank/DDBJ databases">
        <title>Clostridiaceae sp. nov. isolated from the gut of human by culturomics.</title>
        <authorList>
            <person name="Chang Y."/>
        </authorList>
    </citation>
    <scope>NUCLEOTIDE SEQUENCE [LARGE SCALE GENOMIC DNA]</scope>
    <source>
        <strain evidence="2 3">DONG20-135</strain>
    </source>
</reference>
<feature type="domain" description="Mannosyl-glycoprotein endo-beta-N-acetylglucosamidase-like" evidence="1">
    <location>
        <begin position="295"/>
        <end position="426"/>
    </location>
</feature>
<name>A0A6N8U804_9FIRM</name>
<dbReference type="EMBL" id="WUUQ01000001">
    <property type="protein sequence ID" value="MXQ72679.1"/>
    <property type="molecule type" value="Genomic_DNA"/>
</dbReference>
<sequence length="533" mass="59877">MKKQKKRKRTKMKMKPAEWAACGILLIAAIFLLVIFKSRPILYEVAVFNEQNQKETIQYYHQYQQAQAAMSSIITAGTENAAILANDEIIDIRYGIVNFRTKACRENTSFITDQTNQINYTNGCYGADALFLGRSNDLKKVKFKQSGTIGWVSANDVEILSISDPKIASLSIYQQRGGGMYHLITTNLTKSHTAAVNIGEPEFSNPNQDLYSYDGHYFYSAFSDMADDERNQSHAHALNINKPYYNYYQFLSHRARSSYFAADINWYISNYLGYTGKPVGNTAASNESLLSQEGAAFIRYQNQYGANALMMLSLAMNESSYGRSELALKTNNLFSHAAFDIDPDGNAARYKNAAASIHAHAKVYLSNGYLDPCDQSIQTDDPKACRNANGNRYYGGFFGDKSGGMNVRYASDPYWGEKAAAHYRNFDETMGKKDQSIAVIGIIDGRKSWGVYQKADPSSKLLYYSPNTENYAVTLLEKVKGSYYENSDEWYRIQSDAVLNDDHTAVKHDNGVYDQRHNIAYIPASAVKEVIGK</sequence>
<reference evidence="2 3" key="1">
    <citation type="submission" date="2019-12" db="EMBL/GenBank/DDBJ databases">
        <authorList>
            <person name="Yang R."/>
        </authorList>
    </citation>
    <scope>NUCLEOTIDE SEQUENCE [LARGE SCALE GENOMIC DNA]</scope>
    <source>
        <strain evidence="2 3">DONG20-135</strain>
    </source>
</reference>
<evidence type="ECO:0000259" key="1">
    <source>
        <dbReference type="Pfam" id="PF01832"/>
    </source>
</evidence>
<protein>
    <submittedName>
        <fullName evidence="2">Mannosyl-glycoprotein endo-beta-N-acetylglucosamidase</fullName>
    </submittedName>
</protein>
<organism evidence="2 3">
    <name type="scientific">Copranaerobaculum intestinale</name>
    <dbReference type="NCBI Taxonomy" id="2692629"/>
    <lineage>
        <taxon>Bacteria</taxon>
        <taxon>Bacillati</taxon>
        <taxon>Bacillota</taxon>
        <taxon>Erysipelotrichia</taxon>
        <taxon>Erysipelotrichales</taxon>
        <taxon>Erysipelotrichaceae</taxon>
        <taxon>Copranaerobaculum</taxon>
    </lineage>
</organism>
<dbReference type="Proteomes" id="UP000434036">
    <property type="component" value="Unassembled WGS sequence"/>
</dbReference>
<comment type="caution">
    <text evidence="2">The sequence shown here is derived from an EMBL/GenBank/DDBJ whole genome shotgun (WGS) entry which is preliminary data.</text>
</comment>
<accession>A0A6N8U804</accession>
<evidence type="ECO:0000313" key="3">
    <source>
        <dbReference type="Proteomes" id="UP000434036"/>
    </source>
</evidence>
<keyword evidence="3" id="KW-1185">Reference proteome</keyword>
<evidence type="ECO:0000313" key="2">
    <source>
        <dbReference type="EMBL" id="MXQ72679.1"/>
    </source>
</evidence>
<gene>
    <name evidence="2" type="ORF">GSF08_01805</name>
</gene>
<proteinExistence type="predicted"/>
<dbReference type="InterPro" id="IPR002901">
    <property type="entry name" value="MGlyc_endo_b_GlcNAc-like_dom"/>
</dbReference>